<evidence type="ECO:0000256" key="1">
    <source>
        <dbReference type="SAM" id="Phobius"/>
    </source>
</evidence>
<reference evidence="2 3" key="1">
    <citation type="journal article" date="2016" name="Nat. Commun.">
        <title>Thousands of microbial genomes shed light on interconnected biogeochemical processes in an aquifer system.</title>
        <authorList>
            <person name="Anantharaman K."/>
            <person name="Brown C.T."/>
            <person name="Hug L.A."/>
            <person name="Sharon I."/>
            <person name="Castelle C.J."/>
            <person name="Probst A.J."/>
            <person name="Thomas B.C."/>
            <person name="Singh A."/>
            <person name="Wilkins M.J."/>
            <person name="Karaoz U."/>
            <person name="Brodie E.L."/>
            <person name="Williams K.H."/>
            <person name="Hubbard S.S."/>
            <person name="Banfield J.F."/>
        </authorList>
    </citation>
    <scope>NUCLEOTIDE SEQUENCE [LARGE SCALE GENOMIC DNA]</scope>
</reference>
<accession>A0A1G2LDF1</accession>
<feature type="transmembrane region" description="Helical" evidence="1">
    <location>
        <begin position="49"/>
        <end position="70"/>
    </location>
</feature>
<gene>
    <name evidence="2" type="ORF">A3A44_02700</name>
</gene>
<dbReference type="Proteomes" id="UP000178977">
    <property type="component" value="Unassembled WGS sequence"/>
</dbReference>
<evidence type="ECO:0000313" key="3">
    <source>
        <dbReference type="Proteomes" id="UP000178977"/>
    </source>
</evidence>
<proteinExistence type="predicted"/>
<comment type="caution">
    <text evidence="2">The sequence shown here is derived from an EMBL/GenBank/DDBJ whole genome shotgun (WGS) entry which is preliminary data.</text>
</comment>
<keyword evidence="1" id="KW-0472">Membrane</keyword>
<dbReference type="EMBL" id="MHQT01000017">
    <property type="protein sequence ID" value="OHA09665.1"/>
    <property type="molecule type" value="Genomic_DNA"/>
</dbReference>
<name>A0A1G2LDF1_9BACT</name>
<dbReference type="AlphaFoldDB" id="A0A1G2LDF1"/>
<keyword evidence="1" id="KW-1133">Transmembrane helix</keyword>
<protein>
    <submittedName>
        <fullName evidence="2">Uncharacterized protein</fullName>
    </submittedName>
</protein>
<sequence length="340" mass="36466">MDGNPADHDIRTMGGDLLRIGYAPDGGDSGLLPGLAAGSPRERGRRTKIVIIVFLAIAVLAVGGGSFYYFQIYQPTRYARAVIRIYDAMMAEGMTSGRGALRDDADYAGALDVVRKQRLLAEQIKGELALLKPPPTMADSARAFENFLDMNLAAVASAELQATFFKTAADFRAEMKKFTAAIQPESQPTGAGQVRPPPAPTAGAVRAVWEEAIPRLQSLGNALFTKAVSGFSEPSYAELAAAWQKAGPGLPFLLDVIRKINPEARLNTIPENLSKAELDRSGAAFGDIGKFSDLLNTALSKASAIDLLSLRAFSQQAELSELNFQLMQTVEGLRGDYGPR</sequence>
<keyword evidence="1" id="KW-0812">Transmembrane</keyword>
<evidence type="ECO:0000313" key="2">
    <source>
        <dbReference type="EMBL" id="OHA09665.1"/>
    </source>
</evidence>
<organism evidence="2 3">
    <name type="scientific">Candidatus Sungbacteria bacterium RIFCSPLOWO2_01_FULL_60_25</name>
    <dbReference type="NCBI Taxonomy" id="1802281"/>
    <lineage>
        <taxon>Bacteria</taxon>
        <taxon>Candidatus Sungiibacteriota</taxon>
    </lineage>
</organism>
<dbReference type="STRING" id="1802281.A3A44_02700"/>